<evidence type="ECO:0000256" key="3">
    <source>
        <dbReference type="ARBA" id="ARBA00022833"/>
    </source>
</evidence>
<proteinExistence type="predicted"/>
<keyword evidence="1 5" id="KW-0245">EGF-like domain</keyword>
<reference evidence="11" key="1">
    <citation type="submission" date="2014-09" db="EMBL/GenBank/DDBJ databases">
        <authorList>
            <person name="Martin A.A."/>
        </authorList>
    </citation>
    <scope>NUCLEOTIDE SEQUENCE</scope>
    <source>
        <strain evidence="11">ED321</strain>
    </source>
</reference>
<feature type="transmembrane region" description="Helical" evidence="7">
    <location>
        <begin position="6"/>
        <end position="27"/>
    </location>
</feature>
<dbReference type="OrthoDB" id="5911248at2759"/>
<evidence type="ECO:0000313" key="12">
    <source>
        <dbReference type="WBParaSite" id="SRAE_2000453700.1"/>
    </source>
</evidence>
<dbReference type="EMBL" id="LN609529">
    <property type="protein sequence ID" value="CEF69891.1"/>
    <property type="molecule type" value="Genomic_DNA"/>
</dbReference>
<organism evidence="10">
    <name type="scientific">Strongyloides ratti</name>
    <name type="common">Parasitic roundworm</name>
    <dbReference type="NCBI Taxonomy" id="34506"/>
    <lineage>
        <taxon>Eukaryota</taxon>
        <taxon>Metazoa</taxon>
        <taxon>Ecdysozoa</taxon>
        <taxon>Nematoda</taxon>
        <taxon>Chromadorea</taxon>
        <taxon>Rhabditida</taxon>
        <taxon>Tylenchina</taxon>
        <taxon>Panagrolaimomorpha</taxon>
        <taxon>Strongyloidoidea</taxon>
        <taxon>Strongyloididae</taxon>
        <taxon>Strongyloides</taxon>
    </lineage>
</organism>
<evidence type="ECO:0000313" key="11">
    <source>
        <dbReference type="Proteomes" id="UP000035682"/>
    </source>
</evidence>
<evidence type="ECO:0000259" key="9">
    <source>
        <dbReference type="PROSITE" id="PS51864"/>
    </source>
</evidence>
<dbReference type="PROSITE" id="PS00022">
    <property type="entry name" value="EGF_1"/>
    <property type="match status" value="1"/>
</dbReference>
<evidence type="ECO:0000256" key="7">
    <source>
        <dbReference type="SAM" id="Phobius"/>
    </source>
</evidence>
<dbReference type="CTD" id="36382262"/>
<keyword evidence="7" id="KW-1133">Transmembrane helix</keyword>
<dbReference type="PANTHER" id="PTHR10127:SF802">
    <property type="entry name" value="ZINC METALLOPROTEINASE NAS-10"/>
    <property type="match status" value="1"/>
</dbReference>
<sequence>MVIFSKISFSFILFNIIIFAIISNCLIDVNSYQRNKRSIVLINHKFVSPIPYYIGPFTKNYTSIHEALYRIQNNTCIRFKPAIFYVYGTGGFNFLRTHTLCESSSGPKLGDEKHINYVYISENCEHSIGKIEQLVGKMLGLVPEIYRDDRNKYVQINYSNLDKRTRLFYKKASYKKNDTMTFGYDFLSGTHFYAKNYSVNGKVVIEPKKPYEYYKYSMGQPYGLSFSDIKLLNKKYCFDIYRKNHCKNNGYRNPNNPKKCLCPSGFAGSKCEKQIKSSSACGTTFRRAWSCVKQINVKGIAKCSYFIKSLKNKRVKIIIDKSETEPNEHCYKNMGVEIKYRDNKGVSGVCLCGSYSNLTFISENNFAVVVYHGFNETNRINIRYQSVTKSAAKIK</sequence>
<dbReference type="PROSITE" id="PS01186">
    <property type="entry name" value="EGF_2"/>
    <property type="match status" value="1"/>
</dbReference>
<comment type="caution">
    <text evidence="5">Lacks conserved residue(s) required for the propagation of feature annotation.</text>
</comment>
<keyword evidence="7" id="KW-0812">Transmembrane</keyword>
<feature type="domain" description="Peptidase M12A" evidence="9">
    <location>
        <begin position="37"/>
        <end position="238"/>
    </location>
</feature>
<comment type="cofactor">
    <cofactor evidence="6">
        <name>Zn(2+)</name>
        <dbReference type="ChEBI" id="CHEBI:29105"/>
    </cofactor>
    <text evidence="6">Binds 1 zinc ion per subunit.</text>
</comment>
<dbReference type="PROSITE" id="PS50026">
    <property type="entry name" value="EGF_3"/>
    <property type="match status" value="1"/>
</dbReference>
<keyword evidence="6" id="KW-0645">Protease</keyword>
<protein>
    <recommendedName>
        <fullName evidence="6">Metalloendopeptidase</fullName>
        <ecNumber evidence="6">3.4.24.-</ecNumber>
    </recommendedName>
</protein>
<dbReference type="PANTHER" id="PTHR10127">
    <property type="entry name" value="DISCOIDIN, CUB, EGF, LAMININ , AND ZINC METALLOPROTEASE DOMAIN CONTAINING"/>
    <property type="match status" value="1"/>
</dbReference>
<keyword evidence="11" id="KW-1185">Reference proteome</keyword>
<reference evidence="10" key="2">
    <citation type="submission" date="2014-09" db="EMBL/GenBank/DDBJ databases">
        <authorList>
            <person name="Aslett A.Martin."/>
        </authorList>
    </citation>
    <scope>NUCLEOTIDE SEQUENCE</scope>
    <source>
        <strain evidence="10">ED321 Heterogonic</strain>
    </source>
</reference>
<dbReference type="GO" id="GO:0006508">
    <property type="term" value="P:proteolysis"/>
    <property type="evidence" value="ECO:0007669"/>
    <property type="project" value="UniProtKB-KW"/>
</dbReference>
<dbReference type="SUPFAM" id="SSF55486">
    <property type="entry name" value="Metalloproteases ('zincins'), catalytic domain"/>
    <property type="match status" value="1"/>
</dbReference>
<name>A0A090LQN7_STRRB</name>
<feature type="domain" description="EGF-like" evidence="8">
    <location>
        <begin position="233"/>
        <end position="272"/>
    </location>
</feature>
<dbReference type="SUPFAM" id="SSF49854">
    <property type="entry name" value="Spermadhesin, CUB domain"/>
    <property type="match status" value="1"/>
</dbReference>
<dbReference type="PROSITE" id="PS51864">
    <property type="entry name" value="ASTACIN"/>
    <property type="match status" value="1"/>
</dbReference>
<reference evidence="12" key="3">
    <citation type="submission" date="2020-12" db="UniProtKB">
        <authorList>
            <consortium name="WormBaseParasite"/>
        </authorList>
    </citation>
    <scope>IDENTIFICATION</scope>
</reference>
<keyword evidence="4 6" id="KW-0482">Metalloprotease</keyword>
<dbReference type="InterPro" id="IPR024079">
    <property type="entry name" value="MetalloPept_cat_dom_sf"/>
</dbReference>
<evidence type="ECO:0000256" key="4">
    <source>
        <dbReference type="ARBA" id="ARBA00023049"/>
    </source>
</evidence>
<evidence type="ECO:0000259" key="8">
    <source>
        <dbReference type="PROSITE" id="PS50026"/>
    </source>
</evidence>
<evidence type="ECO:0000256" key="5">
    <source>
        <dbReference type="PROSITE-ProRule" id="PRU00076"/>
    </source>
</evidence>
<evidence type="ECO:0000256" key="2">
    <source>
        <dbReference type="ARBA" id="ARBA00022723"/>
    </source>
</evidence>
<gene>
    <name evidence="10 12 13" type="ORF">SRAE_2000453700</name>
</gene>
<dbReference type="Proteomes" id="UP000035682">
    <property type="component" value="Unplaced"/>
</dbReference>
<dbReference type="InterPro" id="IPR000742">
    <property type="entry name" value="EGF"/>
</dbReference>
<dbReference type="WormBase" id="SRAE_2000453700">
    <property type="protein sequence ID" value="SRP09537"/>
    <property type="gene ID" value="WBGene00264769"/>
</dbReference>
<dbReference type="InterPro" id="IPR001506">
    <property type="entry name" value="Peptidase_M12A"/>
</dbReference>
<feature type="disulfide bond" evidence="5">
    <location>
        <begin position="262"/>
        <end position="271"/>
    </location>
</feature>
<dbReference type="Gene3D" id="3.40.390.10">
    <property type="entry name" value="Collagenase (Catalytic Domain)"/>
    <property type="match status" value="1"/>
</dbReference>
<dbReference type="WBParaSite" id="SRAE_2000453700.1">
    <property type="protein sequence ID" value="SRAE_2000453700.1"/>
    <property type="gene ID" value="WBGene00264769"/>
</dbReference>
<dbReference type="InterPro" id="IPR035914">
    <property type="entry name" value="Sperma_CUB_dom_sf"/>
</dbReference>
<keyword evidence="6" id="KW-0378">Hydrolase</keyword>
<dbReference type="GO" id="GO:0046872">
    <property type="term" value="F:metal ion binding"/>
    <property type="evidence" value="ECO:0007669"/>
    <property type="project" value="UniProtKB-KW"/>
</dbReference>
<evidence type="ECO:0000256" key="6">
    <source>
        <dbReference type="RuleBase" id="RU361183"/>
    </source>
</evidence>
<dbReference type="GeneID" id="36382262"/>
<dbReference type="AlphaFoldDB" id="A0A090LQN7"/>
<dbReference type="EC" id="3.4.24.-" evidence="6"/>
<dbReference type="PRINTS" id="PR00480">
    <property type="entry name" value="ASTACIN"/>
</dbReference>
<keyword evidence="2 6" id="KW-0479">Metal-binding</keyword>
<dbReference type="Pfam" id="PF01400">
    <property type="entry name" value="Astacin"/>
    <property type="match status" value="1"/>
</dbReference>
<keyword evidence="7" id="KW-0472">Membrane</keyword>
<evidence type="ECO:0000313" key="10">
    <source>
        <dbReference type="EMBL" id="CEF69891.1"/>
    </source>
</evidence>
<accession>A0A090LQN7</accession>
<keyword evidence="5" id="KW-1015">Disulfide bond</keyword>
<dbReference type="Gene3D" id="2.60.120.290">
    <property type="entry name" value="Spermadhesin, CUB domain"/>
    <property type="match status" value="1"/>
</dbReference>
<keyword evidence="3 6" id="KW-0862">Zinc</keyword>
<dbReference type="GO" id="GO:0004222">
    <property type="term" value="F:metalloendopeptidase activity"/>
    <property type="evidence" value="ECO:0007669"/>
    <property type="project" value="UniProtKB-UniRule"/>
</dbReference>
<evidence type="ECO:0000313" key="13">
    <source>
        <dbReference type="WormBase" id="SRAE_2000453700"/>
    </source>
</evidence>
<dbReference type="RefSeq" id="XP_024509090.1">
    <property type="nucleotide sequence ID" value="XM_024643419.1"/>
</dbReference>
<evidence type="ECO:0000256" key="1">
    <source>
        <dbReference type="ARBA" id="ARBA00022536"/>
    </source>
</evidence>